<reference evidence="2 3" key="1">
    <citation type="submission" date="2019-10" db="EMBL/GenBank/DDBJ databases">
        <title>Nocardia macrotermitis sp. nov. and Nocardia aurantia sp. nov., isolated from the gut of fungus growing-termite Macrotermes natalensis.</title>
        <authorList>
            <person name="Benndorf R."/>
            <person name="Schwitalla J."/>
            <person name="Martin K."/>
            <person name="De Beer W."/>
            <person name="Kaster A.-K."/>
            <person name="Vollmers J."/>
            <person name="Poulsen M."/>
            <person name="Beemelmanns C."/>
        </authorList>
    </citation>
    <scope>NUCLEOTIDE SEQUENCE [LARGE SCALE GENOMIC DNA]</scope>
    <source>
        <strain evidence="2 3">RB20</strain>
    </source>
</reference>
<feature type="chain" id="PRO_5038722433" description="Secreted protein" evidence="1">
    <location>
        <begin position="22"/>
        <end position="123"/>
    </location>
</feature>
<keyword evidence="1" id="KW-0732">Signal</keyword>
<evidence type="ECO:0000313" key="2">
    <source>
        <dbReference type="EMBL" id="MQY22035.1"/>
    </source>
</evidence>
<sequence length="123" mass="12683">MNLCTSLAAGFAVLAAGAGLALVGDNTAAAVPVNSVPADSVTGPARMGGDGSCYLNWVHKDQQSVNMWCAGSGPERYGVTVQCTKNGKNYQYNSENTPVYGDRGGAVATCKEGTATTWWPHPA</sequence>
<dbReference type="EMBL" id="WEGK01000012">
    <property type="protein sequence ID" value="MQY22035.1"/>
    <property type="molecule type" value="Genomic_DNA"/>
</dbReference>
<dbReference type="AlphaFoldDB" id="A0A7K0D8B9"/>
<protein>
    <recommendedName>
        <fullName evidence="4">Secreted protein</fullName>
    </recommendedName>
</protein>
<dbReference type="OrthoDB" id="4336480at2"/>
<name>A0A7K0D8B9_9NOCA</name>
<dbReference type="Proteomes" id="UP000438448">
    <property type="component" value="Unassembled WGS sequence"/>
</dbReference>
<keyword evidence="3" id="KW-1185">Reference proteome</keyword>
<evidence type="ECO:0008006" key="4">
    <source>
        <dbReference type="Google" id="ProtNLM"/>
    </source>
</evidence>
<proteinExistence type="predicted"/>
<evidence type="ECO:0000313" key="3">
    <source>
        <dbReference type="Proteomes" id="UP000438448"/>
    </source>
</evidence>
<gene>
    <name evidence="2" type="ORF">NRB20_51480</name>
</gene>
<accession>A0A7K0D8B9</accession>
<comment type="caution">
    <text evidence="2">The sequence shown here is derived from an EMBL/GenBank/DDBJ whole genome shotgun (WGS) entry which is preliminary data.</text>
</comment>
<organism evidence="2 3">
    <name type="scientific">Nocardia macrotermitis</name>
    <dbReference type="NCBI Taxonomy" id="2585198"/>
    <lineage>
        <taxon>Bacteria</taxon>
        <taxon>Bacillati</taxon>
        <taxon>Actinomycetota</taxon>
        <taxon>Actinomycetes</taxon>
        <taxon>Mycobacteriales</taxon>
        <taxon>Nocardiaceae</taxon>
        <taxon>Nocardia</taxon>
    </lineage>
</organism>
<dbReference type="RefSeq" id="WP_153413313.1">
    <property type="nucleotide sequence ID" value="NZ_WEGK01000012.1"/>
</dbReference>
<evidence type="ECO:0000256" key="1">
    <source>
        <dbReference type="SAM" id="SignalP"/>
    </source>
</evidence>
<feature type="signal peptide" evidence="1">
    <location>
        <begin position="1"/>
        <end position="21"/>
    </location>
</feature>